<comment type="caution">
    <text evidence="2">The sequence shown here is derived from an EMBL/GenBank/DDBJ whole genome shotgun (WGS) entry which is preliminary data.</text>
</comment>
<evidence type="ECO:0000313" key="3">
    <source>
        <dbReference type="Proteomes" id="UP000825935"/>
    </source>
</evidence>
<dbReference type="PANTHER" id="PTHR34198">
    <property type="entry name" value="OS01G0175100 PROTEIN"/>
    <property type="match status" value="1"/>
</dbReference>
<feature type="region of interest" description="Disordered" evidence="1">
    <location>
        <begin position="22"/>
        <end position="41"/>
    </location>
</feature>
<dbReference type="AlphaFoldDB" id="A0A8T2T5L0"/>
<sequence>MILLQSTFLDCNSLVVPDSRIRPTSPLNMRRSGSHSPSAFSASVQQTDEQYYVQRKNAPSLYSWISLLLAGSSSEAPIKPLIEDISTIPKESAPECIPGVGNTNNDAQTGQVKILSKNGPKGGRRVSFTPQKARELRKKMRETEFFHDTMYHSAIAARLASQDD</sequence>
<keyword evidence="3" id="KW-1185">Reference proteome</keyword>
<organism evidence="2 3">
    <name type="scientific">Ceratopteris richardii</name>
    <name type="common">Triangle waterfern</name>
    <dbReference type="NCBI Taxonomy" id="49495"/>
    <lineage>
        <taxon>Eukaryota</taxon>
        <taxon>Viridiplantae</taxon>
        <taxon>Streptophyta</taxon>
        <taxon>Embryophyta</taxon>
        <taxon>Tracheophyta</taxon>
        <taxon>Polypodiopsida</taxon>
        <taxon>Polypodiidae</taxon>
        <taxon>Polypodiales</taxon>
        <taxon>Pteridineae</taxon>
        <taxon>Pteridaceae</taxon>
        <taxon>Parkerioideae</taxon>
        <taxon>Ceratopteris</taxon>
    </lineage>
</organism>
<dbReference type="PANTHER" id="PTHR34198:SF1">
    <property type="entry name" value="OS01G0104300 PROTEIN"/>
    <property type="match status" value="1"/>
</dbReference>
<dbReference type="EMBL" id="CM035421">
    <property type="protein sequence ID" value="KAH7388379.1"/>
    <property type="molecule type" value="Genomic_DNA"/>
</dbReference>
<dbReference type="Proteomes" id="UP000825935">
    <property type="component" value="Chromosome 16"/>
</dbReference>
<proteinExistence type="predicted"/>
<protein>
    <submittedName>
        <fullName evidence="2">Uncharacterized protein</fullName>
    </submittedName>
</protein>
<evidence type="ECO:0000313" key="2">
    <source>
        <dbReference type="EMBL" id="KAH7388379.1"/>
    </source>
</evidence>
<dbReference type="OrthoDB" id="1913905at2759"/>
<gene>
    <name evidence="2" type="ORF">KP509_16G072900</name>
</gene>
<evidence type="ECO:0000256" key="1">
    <source>
        <dbReference type="SAM" id="MobiDB-lite"/>
    </source>
</evidence>
<accession>A0A8T2T5L0</accession>
<name>A0A8T2T5L0_CERRI</name>
<reference evidence="2" key="1">
    <citation type="submission" date="2021-08" db="EMBL/GenBank/DDBJ databases">
        <title>WGS assembly of Ceratopteris richardii.</title>
        <authorList>
            <person name="Marchant D.B."/>
            <person name="Chen G."/>
            <person name="Jenkins J."/>
            <person name="Shu S."/>
            <person name="Leebens-Mack J."/>
            <person name="Grimwood J."/>
            <person name="Schmutz J."/>
            <person name="Soltis P."/>
            <person name="Soltis D."/>
            <person name="Chen Z.-H."/>
        </authorList>
    </citation>
    <scope>NUCLEOTIDE SEQUENCE</scope>
    <source>
        <strain evidence="2">Whitten #5841</strain>
        <tissue evidence="2">Leaf</tissue>
    </source>
</reference>